<evidence type="ECO:0000313" key="2">
    <source>
        <dbReference type="Proteomes" id="UP000339049"/>
    </source>
</evidence>
<reference evidence="1 2" key="1">
    <citation type="submission" date="2019-05" db="EMBL/GenBank/DDBJ databases">
        <authorList>
            <consortium name="Pathogen Informatics"/>
        </authorList>
    </citation>
    <scope>NUCLEOTIDE SEQUENCE [LARGE SCALE GENOMIC DNA]</scope>
    <source>
        <strain evidence="1 2">NCTC11557</strain>
    </source>
</reference>
<organism evidence="1 2">
    <name type="scientific">Streptococcus dysgalactiae subsp. equisimilis</name>
    <name type="common">Streptococcus equisimilis</name>
    <dbReference type="NCBI Taxonomy" id="119602"/>
    <lineage>
        <taxon>Bacteria</taxon>
        <taxon>Bacillati</taxon>
        <taxon>Bacillota</taxon>
        <taxon>Bacilli</taxon>
        <taxon>Lactobacillales</taxon>
        <taxon>Streptococcaceae</taxon>
        <taxon>Streptococcus</taxon>
    </lineage>
</organism>
<name>A0AAE9QUA2_STREQ</name>
<dbReference type="Gene3D" id="1.10.8.730">
    <property type="match status" value="1"/>
</dbReference>
<gene>
    <name evidence="1" type="ORF">NCTC11557_01920</name>
</gene>
<comment type="caution">
    <text evidence="1">The sequence shown here is derived from an EMBL/GenBank/DDBJ whole genome shotgun (WGS) entry which is preliminary data.</text>
</comment>
<dbReference type="AlphaFoldDB" id="A0AAE9QUA2"/>
<proteinExistence type="predicted"/>
<protein>
    <submittedName>
        <fullName evidence="1">Uncharacterized protein</fullName>
    </submittedName>
</protein>
<accession>A0AAE9QUA2</accession>
<dbReference type="Proteomes" id="UP000339049">
    <property type="component" value="Unassembled WGS sequence"/>
</dbReference>
<evidence type="ECO:0000313" key="1">
    <source>
        <dbReference type="EMBL" id="VTT26179.1"/>
    </source>
</evidence>
<dbReference type="EMBL" id="CABEIY010000007">
    <property type="protein sequence ID" value="VTT26179.1"/>
    <property type="molecule type" value="Genomic_DNA"/>
</dbReference>
<sequence>MEQPEEEAQSLALKSESYTKGSQDIFAYETNVDLNNQVVIFNLKKTIWEIKTLCHDGHSGLYLATRR</sequence>